<evidence type="ECO:0000256" key="3">
    <source>
        <dbReference type="ARBA" id="ARBA00022448"/>
    </source>
</evidence>
<proteinExistence type="inferred from homology"/>
<name>A0A6A4IVI8_APOLU</name>
<dbReference type="InterPro" id="IPR035985">
    <property type="entry name" value="Ubiquitin-activating_enz"/>
</dbReference>
<dbReference type="SUPFAM" id="SSF69572">
    <property type="entry name" value="Activating enzymes of the ubiquitin-like proteins"/>
    <property type="match status" value="1"/>
</dbReference>
<evidence type="ECO:0000313" key="10">
    <source>
        <dbReference type="Proteomes" id="UP000466442"/>
    </source>
</evidence>
<organism evidence="9 10">
    <name type="scientific">Apolygus lucorum</name>
    <name type="common">Small green plant bug</name>
    <name type="synonym">Lygocoris lucorum</name>
    <dbReference type="NCBI Taxonomy" id="248454"/>
    <lineage>
        <taxon>Eukaryota</taxon>
        <taxon>Metazoa</taxon>
        <taxon>Ecdysozoa</taxon>
        <taxon>Arthropoda</taxon>
        <taxon>Hexapoda</taxon>
        <taxon>Insecta</taxon>
        <taxon>Pterygota</taxon>
        <taxon>Neoptera</taxon>
        <taxon>Paraneoptera</taxon>
        <taxon>Hemiptera</taxon>
        <taxon>Heteroptera</taxon>
        <taxon>Panheteroptera</taxon>
        <taxon>Cimicomorpha</taxon>
        <taxon>Miridae</taxon>
        <taxon>Mirini</taxon>
        <taxon>Apolygus</taxon>
    </lineage>
</organism>
<dbReference type="PANTHER" id="PTHR10953">
    <property type="entry name" value="UBIQUITIN-ACTIVATING ENZYME E1"/>
    <property type="match status" value="1"/>
</dbReference>
<dbReference type="GO" id="GO:0019778">
    <property type="term" value="F:Atg12 activating enzyme activity"/>
    <property type="evidence" value="ECO:0007669"/>
    <property type="project" value="TreeGrafter"/>
</dbReference>
<dbReference type="InterPro" id="IPR045886">
    <property type="entry name" value="ThiF/MoeB/HesA"/>
</dbReference>
<dbReference type="Gene3D" id="3.40.140.70">
    <property type="entry name" value="Ubiquitin-like modifier-activating enzyme ATG7 N-terminal domain"/>
    <property type="match status" value="1"/>
</dbReference>
<dbReference type="Proteomes" id="UP000466442">
    <property type="component" value="Unassembled WGS sequence"/>
</dbReference>
<dbReference type="GO" id="GO:0000045">
    <property type="term" value="P:autophagosome assembly"/>
    <property type="evidence" value="ECO:0007669"/>
    <property type="project" value="TreeGrafter"/>
</dbReference>
<evidence type="ECO:0000313" key="9">
    <source>
        <dbReference type="EMBL" id="KAF6199420.1"/>
    </source>
</evidence>
<dbReference type="GO" id="GO:0015031">
    <property type="term" value="P:protein transport"/>
    <property type="evidence" value="ECO:0007669"/>
    <property type="project" value="UniProtKB-UniRule"/>
</dbReference>
<gene>
    <name evidence="9" type="ORF">GE061_007446</name>
</gene>
<sequence length="663" mass="72899">MTSLKFLPIEAVVDPSFWHKLSQIKLDVDRLSETPKNITGYSLDPAALSLIVDYTSFNEVENPEGKINSSEHTTLKNLCAPGSSHRIPLGVTPGVLINFNISDSFKNINKNQLLEDQGAKIRDAISTGAAVDDPSLLNNFLLITYSDLKTYFFIYWFAFPVLAQHTFPVVGSPTLLSDAFSEPQIQSLLATHSSLEWPNREIFCVVETSGGLECHSLRYYVDNLDKGIEKKLYLCTIDGSTEDFVAAWTCRNLLALVAHYRKSTSSPIRLICLRLGSRYFKTSFVVDLNVEGSGDQLKVAGWSKNEKGKFGPRSVNLRDTMDPIRLADASVDLNLKLMKWRLVPELDLDVVKNHKVLLVGAGTLGCSVARCLMGWGVRHITFVDDGYVSLSNPVRQSLYLFEDCDANEGGGKQKAEAASSALLRILPTITSTGVSMTVPMPGHTTEGLSQAAKLHSLISEHDTVFLLTDSRESRWLPTVIAASMNKLAITAALGYDTYLVMRHGVKNEEGQKLGCYFCNDVTAPGNSKTDRTLDQQCTVTRPGVSNMAAALAVELLVSILQHPQRGSCRADEESVLGMVPHSVRGFLFSFSQVLPSTPSFEQCIACSSKVLDQYENNHDDFLNAVFKSAKYLEDLTGLTQLHQASEMADVLELSDGESVGEMD</sequence>
<dbReference type="OrthoDB" id="338614at2759"/>
<dbReference type="InterPro" id="IPR042522">
    <property type="entry name" value="Atg7_N_1"/>
</dbReference>
<keyword evidence="6" id="KW-0833">Ubl conjugation pathway</keyword>
<dbReference type="GO" id="GO:0034727">
    <property type="term" value="P:piecemeal microautophagy of the nucleus"/>
    <property type="evidence" value="ECO:0007669"/>
    <property type="project" value="TreeGrafter"/>
</dbReference>
<dbReference type="InterPro" id="IPR042523">
    <property type="entry name" value="Atg7_N_2"/>
</dbReference>
<dbReference type="InterPro" id="IPR000594">
    <property type="entry name" value="ThiF_NAD_FAD-bd"/>
</dbReference>
<keyword evidence="5 6" id="KW-0072">Autophagy</keyword>
<dbReference type="GO" id="GO:0032446">
    <property type="term" value="P:protein modification by small protein conjugation"/>
    <property type="evidence" value="ECO:0007669"/>
    <property type="project" value="TreeGrafter"/>
</dbReference>
<keyword evidence="4 6" id="KW-0653">Protein transport</keyword>
<evidence type="ECO:0000256" key="5">
    <source>
        <dbReference type="ARBA" id="ARBA00023006"/>
    </source>
</evidence>
<comment type="function">
    <text evidence="6">E1-like activating enzyme involved in the 2 ubiquitin-like systems required for autophagy.</text>
</comment>
<dbReference type="Gene3D" id="3.40.50.720">
    <property type="entry name" value="NAD(P)-binding Rossmann-like Domain"/>
    <property type="match status" value="1"/>
</dbReference>
<feature type="domain" description="Ubiquitin-like modifier-activating enzyme Atg7 N-terminal" evidence="8">
    <location>
        <begin position="4"/>
        <end position="321"/>
    </location>
</feature>
<dbReference type="PANTHER" id="PTHR10953:SF3">
    <property type="entry name" value="UBIQUITIN-LIKE MODIFIER-ACTIVATING ENZYME ATG7"/>
    <property type="match status" value="1"/>
</dbReference>
<evidence type="ECO:0000256" key="4">
    <source>
        <dbReference type="ARBA" id="ARBA00022927"/>
    </source>
</evidence>
<dbReference type="Gene3D" id="3.40.140.100">
    <property type="entry name" value="Ubiquitin-like modifier-activating enzyme ATG7 C-terminal domain"/>
    <property type="match status" value="1"/>
</dbReference>
<dbReference type="Pfam" id="PF16420">
    <property type="entry name" value="ATG7_N"/>
    <property type="match status" value="1"/>
</dbReference>
<feature type="domain" description="THIF-type NAD/FAD binding fold" evidence="7">
    <location>
        <begin position="337"/>
        <end position="564"/>
    </location>
</feature>
<evidence type="ECO:0000256" key="1">
    <source>
        <dbReference type="ARBA" id="ARBA00010931"/>
    </source>
</evidence>
<dbReference type="EMBL" id="WIXP02000015">
    <property type="protein sequence ID" value="KAF6199420.1"/>
    <property type="molecule type" value="Genomic_DNA"/>
</dbReference>
<accession>A0A6A4IVI8</accession>
<dbReference type="NCBIfam" id="TIGR01381">
    <property type="entry name" value="E1_like_apg7"/>
    <property type="match status" value="1"/>
</dbReference>
<dbReference type="Pfam" id="PF00899">
    <property type="entry name" value="ThiF"/>
    <property type="match status" value="1"/>
</dbReference>
<dbReference type="InterPro" id="IPR006285">
    <property type="entry name" value="Atg7"/>
</dbReference>
<dbReference type="GO" id="GO:0000407">
    <property type="term" value="C:phagophore assembly site"/>
    <property type="evidence" value="ECO:0007669"/>
    <property type="project" value="UniProtKB-SubCell"/>
</dbReference>
<dbReference type="FunFam" id="3.40.50.720:FF:000243">
    <property type="entry name" value="Ubiquitin-like modifier-activating enzyme ATG7"/>
    <property type="match status" value="1"/>
</dbReference>
<dbReference type="GO" id="GO:0019779">
    <property type="term" value="F:Atg8 activating enzyme activity"/>
    <property type="evidence" value="ECO:0007669"/>
    <property type="project" value="TreeGrafter"/>
</dbReference>
<evidence type="ECO:0000259" key="7">
    <source>
        <dbReference type="Pfam" id="PF00899"/>
    </source>
</evidence>
<dbReference type="GO" id="GO:0000422">
    <property type="term" value="P:autophagy of mitochondrion"/>
    <property type="evidence" value="ECO:0007669"/>
    <property type="project" value="TreeGrafter"/>
</dbReference>
<comment type="similarity">
    <text evidence="1 6">Belongs to the ATG7 family.</text>
</comment>
<keyword evidence="10" id="KW-1185">Reference proteome</keyword>
<comment type="caution">
    <text evidence="9">The sequence shown here is derived from an EMBL/GenBank/DDBJ whole genome shotgun (WGS) entry which is preliminary data.</text>
</comment>
<evidence type="ECO:0000259" key="8">
    <source>
        <dbReference type="Pfam" id="PF16420"/>
    </source>
</evidence>
<keyword evidence="3 6" id="KW-0813">Transport</keyword>
<keyword evidence="6" id="KW-0963">Cytoplasm</keyword>
<dbReference type="InterPro" id="IPR032197">
    <property type="entry name" value="Atg7_N"/>
</dbReference>
<reference evidence="9" key="1">
    <citation type="journal article" date="2021" name="Mol. Ecol. Resour.">
        <title>Apolygus lucorum genome provides insights into omnivorousness and mesophyll feeding.</title>
        <authorList>
            <person name="Liu Y."/>
            <person name="Liu H."/>
            <person name="Wang H."/>
            <person name="Huang T."/>
            <person name="Liu B."/>
            <person name="Yang B."/>
            <person name="Yin L."/>
            <person name="Li B."/>
            <person name="Zhang Y."/>
            <person name="Zhang S."/>
            <person name="Jiang F."/>
            <person name="Zhang X."/>
            <person name="Ren Y."/>
            <person name="Wang B."/>
            <person name="Wang S."/>
            <person name="Lu Y."/>
            <person name="Wu K."/>
            <person name="Fan W."/>
            <person name="Wang G."/>
        </authorList>
    </citation>
    <scope>NUCLEOTIDE SEQUENCE</scope>
    <source>
        <strain evidence="9">12Hb</strain>
    </source>
</reference>
<dbReference type="GO" id="GO:0006995">
    <property type="term" value="P:cellular response to nitrogen starvation"/>
    <property type="evidence" value="ECO:0007669"/>
    <property type="project" value="TreeGrafter"/>
</dbReference>
<evidence type="ECO:0000256" key="6">
    <source>
        <dbReference type="RuleBase" id="RU366022"/>
    </source>
</evidence>
<dbReference type="AlphaFoldDB" id="A0A6A4IVI8"/>
<comment type="subcellular location">
    <subcellularLocation>
        <location evidence="6">Cytoplasm</location>
    </subcellularLocation>
    <subcellularLocation>
        <location evidence="6">Preautophagosomal structure</location>
    </subcellularLocation>
</comment>
<protein>
    <recommendedName>
        <fullName evidence="2 6">Ubiquitin-like modifier-activating enzyme ATG7</fullName>
    </recommendedName>
    <alternativeName>
        <fullName evidence="6">Autophagy-related protein 7</fullName>
    </alternativeName>
</protein>
<comment type="subunit">
    <text evidence="6">Homodimer.</text>
</comment>
<evidence type="ECO:0000256" key="2">
    <source>
        <dbReference type="ARBA" id="ARBA00017647"/>
    </source>
</evidence>